<feature type="transmembrane region" description="Helical" evidence="1">
    <location>
        <begin position="7"/>
        <end position="27"/>
    </location>
</feature>
<accession>A0A1G2BMQ7</accession>
<evidence type="ECO:0000256" key="1">
    <source>
        <dbReference type="SAM" id="Phobius"/>
    </source>
</evidence>
<feature type="transmembrane region" description="Helical" evidence="1">
    <location>
        <begin position="76"/>
        <end position="94"/>
    </location>
</feature>
<feature type="transmembrane region" description="Helical" evidence="1">
    <location>
        <begin position="106"/>
        <end position="123"/>
    </location>
</feature>
<comment type="caution">
    <text evidence="2">The sequence shown here is derived from an EMBL/GenBank/DDBJ whole genome shotgun (WGS) entry which is preliminary data.</text>
</comment>
<reference evidence="2 3" key="1">
    <citation type="journal article" date="2016" name="Nat. Commun.">
        <title>Thousands of microbial genomes shed light on interconnected biogeochemical processes in an aquifer system.</title>
        <authorList>
            <person name="Anantharaman K."/>
            <person name="Brown C.T."/>
            <person name="Hug L.A."/>
            <person name="Sharon I."/>
            <person name="Castelle C.J."/>
            <person name="Probst A.J."/>
            <person name="Thomas B.C."/>
            <person name="Singh A."/>
            <person name="Wilkins M.J."/>
            <person name="Karaoz U."/>
            <person name="Brodie E.L."/>
            <person name="Williams K.H."/>
            <person name="Hubbard S.S."/>
            <person name="Banfield J.F."/>
        </authorList>
    </citation>
    <scope>NUCLEOTIDE SEQUENCE [LARGE SCALE GENOMIC DNA]</scope>
</reference>
<sequence length="136" mass="15854">MDSMKLFMLNIFMYLLLLEAYLFLYLLQQRYGVELPFITLFLGGVFTFFAVTVWFNAAQVWHAALKTGHRVLMRAIISELPIALLLLIIFMIRLDMGPQSMSWDSQTLFILFTGYLFLFPLVMSMTKSHIKKLAEL</sequence>
<name>A0A1G2BMQ7_9BACT</name>
<protein>
    <submittedName>
        <fullName evidence="2">Uncharacterized protein</fullName>
    </submittedName>
</protein>
<dbReference type="EMBL" id="MHKK01000011">
    <property type="protein sequence ID" value="OGY90414.1"/>
    <property type="molecule type" value="Genomic_DNA"/>
</dbReference>
<evidence type="ECO:0000313" key="2">
    <source>
        <dbReference type="EMBL" id="OGY90414.1"/>
    </source>
</evidence>
<keyword evidence="1" id="KW-0812">Transmembrane</keyword>
<keyword evidence="1" id="KW-1133">Transmembrane helix</keyword>
<dbReference type="Proteomes" id="UP000177817">
    <property type="component" value="Unassembled WGS sequence"/>
</dbReference>
<evidence type="ECO:0000313" key="3">
    <source>
        <dbReference type="Proteomes" id="UP000177817"/>
    </source>
</evidence>
<feature type="transmembrane region" description="Helical" evidence="1">
    <location>
        <begin position="33"/>
        <end position="55"/>
    </location>
</feature>
<organism evidence="2 3">
    <name type="scientific">Candidatus Komeilibacteria bacterium RIFCSPHIGHO2_01_FULL_52_14</name>
    <dbReference type="NCBI Taxonomy" id="1798549"/>
    <lineage>
        <taxon>Bacteria</taxon>
        <taxon>Candidatus Komeiliibacteriota</taxon>
    </lineage>
</organism>
<gene>
    <name evidence="2" type="ORF">A2677_01940</name>
</gene>
<proteinExistence type="predicted"/>
<keyword evidence="1" id="KW-0472">Membrane</keyword>
<dbReference type="AlphaFoldDB" id="A0A1G2BMQ7"/>